<comment type="catalytic activity">
    <reaction evidence="7">
        <text>L-histidinol phosphate + H2O = L-histidinol + phosphate</text>
        <dbReference type="Rhea" id="RHEA:14465"/>
        <dbReference type="ChEBI" id="CHEBI:15377"/>
        <dbReference type="ChEBI" id="CHEBI:43474"/>
        <dbReference type="ChEBI" id="CHEBI:57699"/>
        <dbReference type="ChEBI" id="CHEBI:57980"/>
        <dbReference type="EC" id="3.1.3.15"/>
    </reaction>
</comment>
<dbReference type="UniPathway" id="UPA00031">
    <property type="reaction ID" value="UER00011"/>
</dbReference>
<evidence type="ECO:0000313" key="10">
    <source>
        <dbReference type="EMBL" id="AID37502.1"/>
    </source>
</evidence>
<dbReference type="InterPro" id="IPR020565">
    <property type="entry name" value="ImidazoleglycerP_deHydtase_CS"/>
</dbReference>
<dbReference type="Pfam" id="PF00475">
    <property type="entry name" value="IGPD"/>
    <property type="match status" value="1"/>
</dbReference>
<dbReference type="SUPFAM" id="SSF56784">
    <property type="entry name" value="HAD-like"/>
    <property type="match status" value="1"/>
</dbReference>
<dbReference type="GO" id="GO:0005737">
    <property type="term" value="C:cytoplasm"/>
    <property type="evidence" value="ECO:0007669"/>
    <property type="project" value="UniProtKB-SubCell"/>
</dbReference>
<accession>A0A068DQH6</accession>
<dbReference type="SUPFAM" id="SSF54211">
    <property type="entry name" value="Ribosomal protein S5 domain 2-like"/>
    <property type="match status" value="2"/>
</dbReference>
<comment type="similarity">
    <text evidence="8 9">Belongs to the imidazoleglycerol-phosphate dehydratase family.</text>
</comment>
<evidence type="ECO:0000256" key="8">
    <source>
        <dbReference type="HAMAP-Rule" id="MF_00076"/>
    </source>
</evidence>
<dbReference type="RefSeq" id="WP_038436235.1">
    <property type="nucleotide sequence ID" value="NZ_CP006873.1"/>
</dbReference>
<evidence type="ECO:0000256" key="2">
    <source>
        <dbReference type="ARBA" id="ARBA00005047"/>
    </source>
</evidence>
<dbReference type="Gene3D" id="3.40.50.1000">
    <property type="entry name" value="HAD superfamily/HAD-like"/>
    <property type="match status" value="1"/>
</dbReference>
<dbReference type="FunFam" id="3.30.230.40:FF:000003">
    <property type="entry name" value="Imidazoleglycerol-phosphate dehydratase HisB"/>
    <property type="match status" value="1"/>
</dbReference>
<dbReference type="HAMAP" id="MF_00076">
    <property type="entry name" value="HisB"/>
    <property type="match status" value="1"/>
</dbReference>
<dbReference type="STRING" id="1415657.FNIIJ_244"/>
<dbReference type="InterPro" id="IPR036412">
    <property type="entry name" value="HAD-like_sf"/>
</dbReference>
<protein>
    <recommendedName>
        <fullName evidence="3 8">Imidazoleglycerol-phosphate dehydratase</fullName>
        <shortName evidence="8">IGPD</shortName>
        <ecNumber evidence="8 9">4.2.1.19</ecNumber>
    </recommendedName>
</protein>
<dbReference type="PROSITE" id="PS00955">
    <property type="entry name" value="IGP_DEHYDRATASE_2"/>
    <property type="match status" value="1"/>
</dbReference>
<keyword evidence="4 8" id="KW-0028">Amino-acid biosynthesis</keyword>
<dbReference type="Gene3D" id="3.30.230.40">
    <property type="entry name" value="Imidazole glycerol phosphate dehydratase, domain 1"/>
    <property type="match status" value="2"/>
</dbReference>
<dbReference type="EC" id="4.2.1.19" evidence="8 9"/>
<comment type="subcellular location">
    <subcellularLocation>
        <location evidence="8 9">Cytoplasm</location>
    </subcellularLocation>
</comment>
<keyword evidence="6 8" id="KW-0456">Lyase</keyword>
<comment type="pathway">
    <text evidence="2 8 9">Amino-acid biosynthesis; L-histidine biosynthesis; L-histidine from 5-phospho-alpha-D-ribose 1-diphosphate: step 6/9.</text>
</comment>
<dbReference type="HOGENOM" id="CLU_044308_0_0_10"/>
<dbReference type="EMBL" id="CP006873">
    <property type="protein sequence ID" value="AID37502.1"/>
    <property type="molecule type" value="Genomic_DNA"/>
</dbReference>
<dbReference type="GO" id="GO:0004401">
    <property type="term" value="F:histidinol-phosphatase activity"/>
    <property type="evidence" value="ECO:0007669"/>
    <property type="project" value="UniProtKB-EC"/>
</dbReference>
<sequence>MKKKFLFIEREGPIIIENPTPVIFYPGVFSFLSRIFSELDYELVIGTNQEGLGTENFPEEKFWPKQEYIMKTFEGEGIYFSSVHIYRTLAKENAYTRKSWTDMLLTNYDISNSFFIGDIITYVLLAQNLGCKAIWMNKENCKTSQELNPLISFETVFWNQIYEYLKFGLRCNTNRRITNETDIKISLQLDGTGKTNIHTGLGFLNHMLEQIGCQGKFDLTIKVRGDLHIDEHHTIEDIGLALGATFTKALGDKKGIVRYGYSILPMDDSLAKVAMDLGGRSHLVWKVNFGIEKIGDVPTEMFSHFFKSFSNTAHCNIHIQAEGKNEHHKIEAIFKAFARTLHMIIRRNINYYELPTTKGML</sequence>
<evidence type="ECO:0000256" key="6">
    <source>
        <dbReference type="ARBA" id="ARBA00023239"/>
    </source>
</evidence>
<reference evidence="10 11" key="1">
    <citation type="journal article" date="2014" name="Genome Biol. Evol.">
        <title>Genome sequence of "Candidatus Walczuchella monophlebidarum" the flavobacterial endosymbiont of Llaveia axin axin (Hemiptera: Coccoidea: Monophlebidae).</title>
        <authorList>
            <person name="Rosas-Perez T."/>
            <person name="Rosenblueth M."/>
            <person name="Rincon-Rosales R."/>
            <person name="Mora J."/>
            <person name="Martinez-Romero E."/>
        </authorList>
    </citation>
    <scope>NUCLEOTIDE SEQUENCE [LARGE SCALE GENOMIC DNA]</scope>
    <source>
        <strain evidence="10">FNIIJ</strain>
    </source>
</reference>
<evidence type="ECO:0000256" key="4">
    <source>
        <dbReference type="ARBA" id="ARBA00022605"/>
    </source>
</evidence>
<evidence type="ECO:0000256" key="9">
    <source>
        <dbReference type="RuleBase" id="RU000599"/>
    </source>
</evidence>
<organism evidence="10 11">
    <name type="scientific">Candidatus Walczuchella monophlebidarum</name>
    <dbReference type="NCBI Taxonomy" id="1415657"/>
    <lineage>
        <taxon>Bacteria</taxon>
        <taxon>Pseudomonadati</taxon>
        <taxon>Bacteroidota</taxon>
        <taxon>Flavobacteriia</taxon>
        <taxon>Flavobacteriales</taxon>
        <taxon>Candidatus Walczuchella</taxon>
    </lineage>
</organism>
<dbReference type="KEGG" id="elv:FNIIJ_244"/>
<name>A0A068DQH6_9FLAO</name>
<comment type="cofactor">
    <cofactor evidence="1">
        <name>Mg(2+)</name>
        <dbReference type="ChEBI" id="CHEBI:18420"/>
    </cofactor>
</comment>
<dbReference type="PROSITE" id="PS00954">
    <property type="entry name" value="IGP_DEHYDRATASE_1"/>
    <property type="match status" value="1"/>
</dbReference>
<dbReference type="PANTHER" id="PTHR23133:SF2">
    <property type="entry name" value="IMIDAZOLEGLYCEROL-PHOSPHATE DEHYDRATASE"/>
    <property type="match status" value="1"/>
</dbReference>
<dbReference type="InterPro" id="IPR000807">
    <property type="entry name" value="ImidazoleglycerolP_deHydtase"/>
</dbReference>
<keyword evidence="11" id="KW-1185">Reference proteome</keyword>
<dbReference type="Proteomes" id="UP000027148">
    <property type="component" value="Chromosome"/>
</dbReference>
<keyword evidence="8" id="KW-0963">Cytoplasm</keyword>
<dbReference type="FunFam" id="3.30.230.40:FF:000001">
    <property type="entry name" value="Imidazoleglycerol-phosphate dehydratase HisB"/>
    <property type="match status" value="1"/>
</dbReference>
<evidence type="ECO:0000313" key="11">
    <source>
        <dbReference type="Proteomes" id="UP000027148"/>
    </source>
</evidence>
<dbReference type="CDD" id="cd07914">
    <property type="entry name" value="IGPD"/>
    <property type="match status" value="1"/>
</dbReference>
<evidence type="ECO:0000256" key="5">
    <source>
        <dbReference type="ARBA" id="ARBA00023102"/>
    </source>
</evidence>
<dbReference type="OrthoDB" id="9790411at2"/>
<dbReference type="InterPro" id="IPR020568">
    <property type="entry name" value="Ribosomal_Su5_D2-typ_SF"/>
</dbReference>
<dbReference type="AlphaFoldDB" id="A0A068DQH6"/>
<dbReference type="GO" id="GO:0000105">
    <property type="term" value="P:L-histidine biosynthetic process"/>
    <property type="evidence" value="ECO:0007669"/>
    <property type="project" value="UniProtKB-UniRule"/>
</dbReference>
<comment type="catalytic activity">
    <reaction evidence="8 9">
        <text>D-erythro-1-(imidazol-4-yl)glycerol 3-phosphate = 3-(imidazol-4-yl)-2-oxopropyl phosphate + H2O</text>
        <dbReference type="Rhea" id="RHEA:11040"/>
        <dbReference type="ChEBI" id="CHEBI:15377"/>
        <dbReference type="ChEBI" id="CHEBI:57766"/>
        <dbReference type="ChEBI" id="CHEBI:58278"/>
        <dbReference type="EC" id="4.2.1.19"/>
    </reaction>
</comment>
<dbReference type="NCBIfam" id="NF002111">
    <property type="entry name" value="PRK00951.2-1"/>
    <property type="match status" value="1"/>
</dbReference>
<evidence type="ECO:0000256" key="3">
    <source>
        <dbReference type="ARBA" id="ARBA00016664"/>
    </source>
</evidence>
<dbReference type="NCBIfam" id="NF002114">
    <property type="entry name" value="PRK00951.2-4"/>
    <property type="match status" value="1"/>
</dbReference>
<gene>
    <name evidence="8 10" type="primary">hisB</name>
    <name evidence="10" type="ORF">FNIIJ_244</name>
</gene>
<evidence type="ECO:0000256" key="1">
    <source>
        <dbReference type="ARBA" id="ARBA00001946"/>
    </source>
</evidence>
<dbReference type="InterPro" id="IPR038494">
    <property type="entry name" value="IGPD_sf"/>
</dbReference>
<keyword evidence="5 8" id="KW-0368">Histidine biosynthesis</keyword>
<dbReference type="GO" id="GO:0004424">
    <property type="term" value="F:imidazoleglycerol-phosphate dehydratase activity"/>
    <property type="evidence" value="ECO:0007669"/>
    <property type="project" value="UniProtKB-UniRule"/>
</dbReference>
<dbReference type="InterPro" id="IPR023214">
    <property type="entry name" value="HAD_sf"/>
</dbReference>
<proteinExistence type="inferred from homology"/>
<dbReference type="PANTHER" id="PTHR23133">
    <property type="entry name" value="IMIDAZOLEGLYCEROL-PHOSPHATE DEHYDRATASE HIS7"/>
    <property type="match status" value="1"/>
</dbReference>
<evidence type="ECO:0000256" key="7">
    <source>
        <dbReference type="ARBA" id="ARBA00049158"/>
    </source>
</evidence>